<protein>
    <submittedName>
        <fullName evidence="2">Glycerophosphodiester phosphodiesterase family protein</fullName>
    </submittedName>
</protein>
<organism evidence="2 3">
    <name type="scientific">Jejuia spongiicola</name>
    <dbReference type="NCBI Taxonomy" id="2942207"/>
    <lineage>
        <taxon>Bacteria</taxon>
        <taxon>Pseudomonadati</taxon>
        <taxon>Bacteroidota</taxon>
        <taxon>Flavobacteriia</taxon>
        <taxon>Flavobacteriales</taxon>
        <taxon>Flavobacteriaceae</taxon>
        <taxon>Jejuia</taxon>
    </lineage>
</organism>
<dbReference type="InterPro" id="IPR017946">
    <property type="entry name" value="PLC-like_Pdiesterase_TIM-brl"/>
</dbReference>
<name>A0ABT0QEZ6_9FLAO</name>
<dbReference type="PANTHER" id="PTHR46320">
    <property type="entry name" value="GLYCEROPHOSPHODIESTER PHOSPHODIESTERASE 1"/>
    <property type="match status" value="1"/>
</dbReference>
<gene>
    <name evidence="2" type="ORF">M3P09_05990</name>
</gene>
<comment type="caution">
    <text evidence="2">The sequence shown here is derived from an EMBL/GenBank/DDBJ whole genome shotgun (WGS) entry which is preliminary data.</text>
</comment>
<dbReference type="EMBL" id="JAMFLZ010000002">
    <property type="protein sequence ID" value="MCL6294535.1"/>
    <property type="molecule type" value="Genomic_DNA"/>
</dbReference>
<dbReference type="PROSITE" id="PS51257">
    <property type="entry name" value="PROKAR_LIPOPROTEIN"/>
    <property type="match status" value="1"/>
</dbReference>
<dbReference type="InterPro" id="IPR030395">
    <property type="entry name" value="GP_PDE_dom"/>
</dbReference>
<dbReference type="SUPFAM" id="SSF51695">
    <property type="entry name" value="PLC-like phosphodiesterases"/>
    <property type="match status" value="1"/>
</dbReference>
<reference evidence="2" key="1">
    <citation type="submission" date="2022-05" db="EMBL/GenBank/DDBJ databases">
        <authorList>
            <person name="Park J.-S."/>
        </authorList>
    </citation>
    <scope>NUCLEOTIDE SEQUENCE</scope>
    <source>
        <strain evidence="2">2012CJ34-3</strain>
    </source>
</reference>
<dbReference type="CDD" id="cd08566">
    <property type="entry name" value="GDPD_AtGDE_like"/>
    <property type="match status" value="1"/>
</dbReference>
<dbReference type="Gene3D" id="3.20.20.190">
    <property type="entry name" value="Phosphatidylinositol (PI) phosphodiesterase"/>
    <property type="match status" value="1"/>
</dbReference>
<evidence type="ECO:0000313" key="2">
    <source>
        <dbReference type="EMBL" id="MCL6294535.1"/>
    </source>
</evidence>
<feature type="domain" description="GP-PDE" evidence="1">
    <location>
        <begin position="50"/>
        <end position="311"/>
    </location>
</feature>
<proteinExistence type="predicted"/>
<dbReference type="PROSITE" id="PS51704">
    <property type="entry name" value="GP_PDE"/>
    <property type="match status" value="1"/>
</dbReference>
<dbReference type="Proteomes" id="UP001165381">
    <property type="component" value="Unassembled WGS sequence"/>
</dbReference>
<dbReference type="Pfam" id="PF16387">
    <property type="entry name" value="DUF4996"/>
    <property type="match status" value="1"/>
</dbReference>
<evidence type="ECO:0000259" key="1">
    <source>
        <dbReference type="PROSITE" id="PS51704"/>
    </source>
</evidence>
<evidence type="ECO:0000313" key="3">
    <source>
        <dbReference type="Proteomes" id="UP001165381"/>
    </source>
</evidence>
<keyword evidence="3" id="KW-1185">Reference proteome</keyword>
<dbReference type="RefSeq" id="WP_249972409.1">
    <property type="nucleotide sequence ID" value="NZ_JAMFLZ010000002.1"/>
</dbReference>
<accession>A0ABT0QEZ6</accession>
<dbReference type="PANTHER" id="PTHR46320:SF1">
    <property type="entry name" value="GLYCEROPHOSPHODIESTER PHOSPHODIESTERASE 1"/>
    <property type="match status" value="1"/>
</dbReference>
<dbReference type="InterPro" id="IPR032160">
    <property type="entry name" value="DUF4996"/>
</dbReference>
<sequence length="318" mass="36009">MKNIIFVSLLMIAFTSCKGDVKEKTEFKISENKSSNLILNKLKNPSSEYILTVAHRGDWRNAPENSVDAIKRAIDMGIDIVEIDVRKTKDNHLIVMHDKSVDRTTTGKGKIAEIVLDSIQKFVLKNGAGMPTKHKVPTLKEVMNFVKGKPVLLNLDKAWDNLPESYAILKETGTINQAIFKGNDPLHVMRKKHGKLMDSINYMPMVWPINYNIYGETSEAPDVYAKGFIDKYNPIAFEVIYDKEDSPVIDAIALMKKENISVWVNTLWDELCAGHTDDKAIENPSAHWGWIIEKGANVIQTDRPKELIEYLKSEGLHD</sequence>